<dbReference type="CDD" id="cd11660">
    <property type="entry name" value="SANT_TRF"/>
    <property type="match status" value="1"/>
</dbReference>
<proteinExistence type="predicted"/>
<evidence type="ECO:0000313" key="6">
    <source>
        <dbReference type="Proteomes" id="UP001642260"/>
    </source>
</evidence>
<dbReference type="SUPFAM" id="SSF46689">
    <property type="entry name" value="Homeodomain-like"/>
    <property type="match status" value="1"/>
</dbReference>
<dbReference type="SMART" id="SM00717">
    <property type="entry name" value="SANT"/>
    <property type="match status" value="1"/>
</dbReference>
<dbReference type="InterPro" id="IPR001005">
    <property type="entry name" value="SANT/Myb"/>
</dbReference>
<accession>A0ABC8JFW6</accession>
<protein>
    <submittedName>
        <fullName evidence="5">Uncharacterized protein</fullName>
    </submittedName>
</protein>
<gene>
    <name evidence="5" type="ORF">ERUC_LOCUS10715</name>
</gene>
<feature type="domain" description="Myb-like" evidence="3">
    <location>
        <begin position="84"/>
        <end position="137"/>
    </location>
</feature>
<dbReference type="PANTHER" id="PTHR47206:SF1">
    <property type="entry name" value="HOMEODOMAIN-LIKE SUPERFAMILY PROTEIN"/>
    <property type="match status" value="1"/>
</dbReference>
<dbReference type="PROSITE" id="PS50090">
    <property type="entry name" value="MYB_LIKE"/>
    <property type="match status" value="1"/>
</dbReference>
<comment type="subcellular location">
    <subcellularLocation>
        <location evidence="1">Nucleus</location>
    </subcellularLocation>
</comment>
<dbReference type="PANTHER" id="PTHR47206">
    <property type="entry name" value="HOMEODOMAIN-LIKE SUPERFAMILY PROTEIN"/>
    <property type="match status" value="1"/>
</dbReference>
<dbReference type="PROSITE" id="PS51294">
    <property type="entry name" value="HTH_MYB"/>
    <property type="match status" value="1"/>
</dbReference>
<reference evidence="5 6" key="1">
    <citation type="submission" date="2022-03" db="EMBL/GenBank/DDBJ databases">
        <authorList>
            <person name="Macdonald S."/>
            <person name="Ahmed S."/>
            <person name="Newling K."/>
        </authorList>
    </citation>
    <scope>NUCLEOTIDE SEQUENCE [LARGE SCALE GENOMIC DNA]</scope>
</reference>
<dbReference type="AlphaFoldDB" id="A0ABC8JFW6"/>
<dbReference type="EMBL" id="CAKOAT010105155">
    <property type="protein sequence ID" value="CAH8326597.1"/>
    <property type="molecule type" value="Genomic_DNA"/>
</dbReference>
<dbReference type="Pfam" id="PF00249">
    <property type="entry name" value="Myb_DNA-binding"/>
    <property type="match status" value="1"/>
</dbReference>
<feature type="domain" description="HTH myb-type" evidence="4">
    <location>
        <begin position="84"/>
        <end position="140"/>
    </location>
</feature>
<evidence type="ECO:0000256" key="1">
    <source>
        <dbReference type="ARBA" id="ARBA00004123"/>
    </source>
</evidence>
<organism evidence="5 6">
    <name type="scientific">Eruca vesicaria subsp. sativa</name>
    <name type="common">Garden rocket</name>
    <name type="synonym">Eruca sativa</name>
    <dbReference type="NCBI Taxonomy" id="29727"/>
    <lineage>
        <taxon>Eukaryota</taxon>
        <taxon>Viridiplantae</taxon>
        <taxon>Streptophyta</taxon>
        <taxon>Embryophyta</taxon>
        <taxon>Tracheophyta</taxon>
        <taxon>Spermatophyta</taxon>
        <taxon>Magnoliopsida</taxon>
        <taxon>eudicotyledons</taxon>
        <taxon>Gunneridae</taxon>
        <taxon>Pentapetalae</taxon>
        <taxon>rosids</taxon>
        <taxon>malvids</taxon>
        <taxon>Brassicales</taxon>
        <taxon>Brassicaceae</taxon>
        <taxon>Brassiceae</taxon>
        <taxon>Eruca</taxon>
    </lineage>
</organism>
<evidence type="ECO:0000259" key="3">
    <source>
        <dbReference type="PROSITE" id="PS50090"/>
    </source>
</evidence>
<dbReference type="InterPro" id="IPR009057">
    <property type="entry name" value="Homeodomain-like_sf"/>
</dbReference>
<dbReference type="Gene3D" id="1.10.10.60">
    <property type="entry name" value="Homeodomain-like"/>
    <property type="match status" value="1"/>
</dbReference>
<dbReference type="InterPro" id="IPR017930">
    <property type="entry name" value="Myb_dom"/>
</dbReference>
<sequence>MECELEASPQVSFEASVEAKAYVRVMAASYVPSGCENTTSEAPLTINIPYSRLPEGIQEPTETPCRMNITFPVRLQKVSSPEMASEQKSKRWSVREDEELLAALKRCGQGNWTRIAQGEFSGKRTASQLSQRWLYIRRRCGVSTSASQSGQQKTETLAANHALSLPLGNRPPSKIMFSQGFHLVPSKKRRTIRGVLLKLIQQLLWHVWVAYRLLHLSQRSLLFLHRRSSPIKEFLPPVPTTVLPLNPTVETVSCYGGQREQAGGDGAISLVAIKPTSTNSEIGSRGKQAQSPLSRTIPVADTAVLGSTNQNLVDRTAVPSISGAGSQYNVKCEANNKVGSMVKVSNVCGESAEVATVGGTGQGV</sequence>
<evidence type="ECO:0000259" key="4">
    <source>
        <dbReference type="PROSITE" id="PS51294"/>
    </source>
</evidence>
<dbReference type="GO" id="GO:0005634">
    <property type="term" value="C:nucleus"/>
    <property type="evidence" value="ECO:0007669"/>
    <property type="project" value="UniProtKB-SubCell"/>
</dbReference>
<comment type="caution">
    <text evidence="5">The sequence shown here is derived from an EMBL/GenBank/DDBJ whole genome shotgun (WGS) entry which is preliminary data.</text>
</comment>
<evidence type="ECO:0000256" key="2">
    <source>
        <dbReference type="ARBA" id="ARBA00023242"/>
    </source>
</evidence>
<dbReference type="Proteomes" id="UP001642260">
    <property type="component" value="Unassembled WGS sequence"/>
</dbReference>
<name>A0ABC8JFW6_ERUVS</name>
<evidence type="ECO:0000313" key="5">
    <source>
        <dbReference type="EMBL" id="CAH8326597.1"/>
    </source>
</evidence>
<keyword evidence="6" id="KW-1185">Reference proteome</keyword>
<keyword evidence="2" id="KW-0539">Nucleus</keyword>